<protein>
    <submittedName>
        <fullName evidence="2">Uncharacterized protein</fullName>
    </submittedName>
</protein>
<dbReference type="AlphaFoldDB" id="A0A931G9Z9"/>
<dbReference type="EMBL" id="JADNYM010000007">
    <property type="protein sequence ID" value="MBG0739212.1"/>
    <property type="molecule type" value="Genomic_DNA"/>
</dbReference>
<keyword evidence="3" id="KW-1185">Reference proteome</keyword>
<dbReference type="Proteomes" id="UP000655366">
    <property type="component" value="Unassembled WGS sequence"/>
</dbReference>
<evidence type="ECO:0000256" key="1">
    <source>
        <dbReference type="SAM" id="MobiDB-lite"/>
    </source>
</evidence>
<feature type="region of interest" description="Disordered" evidence="1">
    <location>
        <begin position="16"/>
        <end position="99"/>
    </location>
</feature>
<gene>
    <name evidence="2" type="ORF">IV500_07385</name>
</gene>
<reference evidence="2 3" key="1">
    <citation type="submission" date="2020-11" db="EMBL/GenBank/DDBJ databases">
        <title>Arthrobacter antarcticus sp. nov., isolated from Antarctic Soil.</title>
        <authorList>
            <person name="Li J."/>
        </authorList>
    </citation>
    <scope>NUCLEOTIDE SEQUENCE [LARGE SCALE GENOMIC DNA]</scope>
    <source>
        <strain evidence="2 3">Z1-20</strain>
    </source>
</reference>
<proteinExistence type="predicted"/>
<comment type="caution">
    <text evidence="2">The sequence shown here is derived from an EMBL/GenBank/DDBJ whole genome shotgun (WGS) entry which is preliminary data.</text>
</comment>
<evidence type="ECO:0000313" key="3">
    <source>
        <dbReference type="Proteomes" id="UP000655366"/>
    </source>
</evidence>
<sequence>MEIDRENLARVLAAVTAKYPHRLERSGLSTGPVPGNGPATGPAPAAVPGTGPATGSGPVPVPGTVPGTGQPDDDGTDRPDDAAGTGGSDAGGAANPGVSAGLPVSGVPVDGPVGEALFVVGPSAGIVGRLEQVNVLLAEVLGTDPQAVSQEAWLSIIGAAESTRRRLDAVYLHSVAAADQCGAAGLSGIGTKNMREYLVHGVGVEPGRAKADVEAARAIHTNTNGNSNGTNKGKGRGSGFLVREVVLGAGPLASLGSRLAVGDVTAGHVRTGVRVLEK</sequence>
<organism evidence="2 3">
    <name type="scientific">Arthrobacter terrae</name>
    <dbReference type="NCBI Taxonomy" id="2935737"/>
    <lineage>
        <taxon>Bacteria</taxon>
        <taxon>Bacillati</taxon>
        <taxon>Actinomycetota</taxon>
        <taxon>Actinomycetes</taxon>
        <taxon>Micrococcales</taxon>
        <taxon>Micrococcaceae</taxon>
        <taxon>Arthrobacter</taxon>
    </lineage>
</organism>
<feature type="compositionally biased region" description="Low complexity" evidence="1">
    <location>
        <begin position="30"/>
        <end position="70"/>
    </location>
</feature>
<accession>A0A931G9Z9</accession>
<name>A0A931G9Z9_9MICC</name>
<feature type="non-terminal residue" evidence="2">
    <location>
        <position position="278"/>
    </location>
</feature>
<evidence type="ECO:0000313" key="2">
    <source>
        <dbReference type="EMBL" id="MBG0739212.1"/>
    </source>
</evidence>